<name>A0AAV9N750_9EURO</name>
<evidence type="ECO:0000313" key="3">
    <source>
        <dbReference type="Proteomes" id="UP001358417"/>
    </source>
</evidence>
<feature type="transmembrane region" description="Helical" evidence="1">
    <location>
        <begin position="95"/>
        <end position="115"/>
    </location>
</feature>
<dbReference type="GeneID" id="89971701"/>
<dbReference type="EMBL" id="JAVRRD010000016">
    <property type="protein sequence ID" value="KAK5050955.1"/>
    <property type="molecule type" value="Genomic_DNA"/>
</dbReference>
<comment type="caution">
    <text evidence="2">The sequence shown here is derived from an EMBL/GenBank/DDBJ whole genome shotgun (WGS) entry which is preliminary data.</text>
</comment>
<keyword evidence="1" id="KW-1133">Transmembrane helix</keyword>
<evidence type="ECO:0000313" key="2">
    <source>
        <dbReference type="EMBL" id="KAK5050955.1"/>
    </source>
</evidence>
<gene>
    <name evidence="2" type="ORF">LTR84_003514</name>
</gene>
<dbReference type="RefSeq" id="XP_064705455.1">
    <property type="nucleotide sequence ID" value="XM_064847102.1"/>
</dbReference>
<reference evidence="2 3" key="1">
    <citation type="submission" date="2023-08" db="EMBL/GenBank/DDBJ databases">
        <title>Black Yeasts Isolated from many extreme environments.</title>
        <authorList>
            <person name="Coleine C."/>
            <person name="Stajich J.E."/>
            <person name="Selbmann L."/>
        </authorList>
    </citation>
    <scope>NUCLEOTIDE SEQUENCE [LARGE SCALE GENOMIC DNA]</scope>
    <source>
        <strain evidence="2 3">CCFEE 5792</strain>
    </source>
</reference>
<evidence type="ECO:0008006" key="4">
    <source>
        <dbReference type="Google" id="ProtNLM"/>
    </source>
</evidence>
<dbReference type="AlphaFoldDB" id="A0AAV9N750"/>
<protein>
    <recommendedName>
        <fullName evidence="4">SMP-LTD domain-containing protein</fullName>
    </recommendedName>
</protein>
<keyword evidence="1" id="KW-0472">Membrane</keyword>
<organism evidence="2 3">
    <name type="scientific">Exophiala bonariae</name>
    <dbReference type="NCBI Taxonomy" id="1690606"/>
    <lineage>
        <taxon>Eukaryota</taxon>
        <taxon>Fungi</taxon>
        <taxon>Dikarya</taxon>
        <taxon>Ascomycota</taxon>
        <taxon>Pezizomycotina</taxon>
        <taxon>Eurotiomycetes</taxon>
        <taxon>Chaetothyriomycetidae</taxon>
        <taxon>Chaetothyriales</taxon>
        <taxon>Herpotrichiellaceae</taxon>
        <taxon>Exophiala</taxon>
    </lineage>
</organism>
<feature type="transmembrane region" description="Helical" evidence="1">
    <location>
        <begin position="71"/>
        <end position="88"/>
    </location>
</feature>
<evidence type="ECO:0000256" key="1">
    <source>
        <dbReference type="SAM" id="Phobius"/>
    </source>
</evidence>
<accession>A0AAV9N750</accession>
<proteinExistence type="predicted"/>
<keyword evidence="3" id="KW-1185">Reference proteome</keyword>
<sequence>MENNLSFGARDPSKPRDLHAYRSGTYLRAHIFLGLTIALVTTFKWPLRWALSGTPTLTYILWLGEANGCRIQPPIPLWTMIIFINLVYSVATTSWLLFGIYIPACYLTIFVASLYQFDLAAHALRTVLGSILKQPRFINDRIAFLNLPALEIDVDVKGLLVVRGVTFSLLHLNIIAHGIEVGIKISDDMEIALHVDEVKISLFRRIDIGEVYGNLKGGKGEMTLEHALTDVETSKPPLGVDNAASITGLKNDNGFRADLVQRVSTIEKLTDGNPPKDVSAGDGLASITQISPDEEQATVTYTNALSRMEETSPIAESKRKVEAMARNTSDAKSDAFNPDDKKDMRAAICTQLHDTASVPFPPPNSIKVTTLRNLSPPYIRRFLHRLPFLLRLLLKAIAYFHPVHIDSVTAGLSGKWLRQLLHDLVFKGHAENDTGTRRLEARIKAWLADANFVLEITSILGLAQIPLSTVFDIDTRLKVQDVMLYRTLPQEVAMKQVVRLAGADASVTIPSFLLPHHEHVLPQIPNEQDREKQEEKVVEADGLPKAIHAQEELEQTAKDETNIDISAHARLPAVFDQELLDFIAAVIKTTKMIEIEHGNTVDDAVDKVVEDVSDTDSVSSFSSDIKAKKRSIKDWTRAMGTTVSNNARRVAVDAVTNDRWIAKMVGKITRRLESTKGDLGYSGAIPVPLAPYRALAEDATKLLP</sequence>
<dbReference type="Proteomes" id="UP001358417">
    <property type="component" value="Unassembled WGS sequence"/>
</dbReference>
<feature type="transmembrane region" description="Helical" evidence="1">
    <location>
        <begin position="31"/>
        <end position="51"/>
    </location>
</feature>
<keyword evidence="1" id="KW-0812">Transmembrane</keyword>